<dbReference type="KEGG" id="hazt:108676308"/>
<evidence type="ECO:0000256" key="10">
    <source>
        <dbReference type="ARBA" id="ARBA00023180"/>
    </source>
</evidence>
<evidence type="ECO:0000256" key="16">
    <source>
        <dbReference type="SAM" id="Phobius"/>
    </source>
</evidence>
<dbReference type="GO" id="GO:0007169">
    <property type="term" value="P:cell surface receptor protein tyrosine kinase signaling pathway"/>
    <property type="evidence" value="ECO:0007669"/>
    <property type="project" value="TreeGrafter"/>
</dbReference>
<keyword evidence="7" id="KW-0297">G-protein coupled receptor</keyword>
<feature type="region of interest" description="Disordered" evidence="15">
    <location>
        <begin position="1306"/>
        <end position="1351"/>
    </location>
</feature>
<accession>A0A8B7P475</accession>
<dbReference type="PRINTS" id="PR01177">
    <property type="entry name" value="GABAB1RECPTR"/>
</dbReference>
<dbReference type="GO" id="GO:0005886">
    <property type="term" value="C:plasma membrane"/>
    <property type="evidence" value="ECO:0007669"/>
    <property type="project" value="UniProtKB-SubCell"/>
</dbReference>
<dbReference type="InterPro" id="IPR050122">
    <property type="entry name" value="RTK"/>
</dbReference>
<keyword evidence="18" id="KW-1185">Reference proteome</keyword>
<dbReference type="Gene3D" id="3.40.50.2300">
    <property type="match status" value="2"/>
</dbReference>
<dbReference type="FunFam" id="3.40.50.2300:FF:000063">
    <property type="entry name" value="Gamma-aminobutyric acid type B receptor subunit"/>
    <property type="match status" value="1"/>
</dbReference>
<keyword evidence="3" id="KW-1003">Cell membrane</keyword>
<dbReference type="InterPro" id="IPR000719">
    <property type="entry name" value="Prot_kinase_dom"/>
</dbReference>
<dbReference type="RefSeq" id="XP_018019856.1">
    <property type="nucleotide sequence ID" value="XM_018164367.1"/>
</dbReference>
<evidence type="ECO:0000313" key="18">
    <source>
        <dbReference type="Proteomes" id="UP000694843"/>
    </source>
</evidence>
<feature type="transmembrane region" description="Helical" evidence="16">
    <location>
        <begin position="1014"/>
        <end position="1038"/>
    </location>
</feature>
<evidence type="ECO:0000313" key="19">
    <source>
        <dbReference type="RefSeq" id="XP_018019856.1"/>
    </source>
</evidence>
<evidence type="ECO:0000256" key="7">
    <source>
        <dbReference type="ARBA" id="ARBA00023040"/>
    </source>
</evidence>
<keyword evidence="10" id="KW-0325">Glycoprotein</keyword>
<dbReference type="Proteomes" id="UP000694843">
    <property type="component" value="Unplaced"/>
</dbReference>
<dbReference type="InterPro" id="IPR028082">
    <property type="entry name" value="Peripla_BP_I"/>
</dbReference>
<dbReference type="CDD" id="cd06366">
    <property type="entry name" value="PBP1_GABAb_receptor"/>
    <property type="match status" value="1"/>
</dbReference>
<evidence type="ECO:0000256" key="14">
    <source>
        <dbReference type="PROSITE-ProRule" id="PRU10141"/>
    </source>
</evidence>
<keyword evidence="14" id="KW-0067">ATP-binding</keyword>
<dbReference type="GO" id="GO:0004930">
    <property type="term" value="F:G protein-coupled receptor activity"/>
    <property type="evidence" value="ECO:0007669"/>
    <property type="project" value="UniProtKB-KW"/>
</dbReference>
<sequence>MPSYDSANFKTLSAAQNVPRKTNAFFAAQPMLFDKKGRPARTDYCSFDENANALASNKFLEGTSDLSDEFIGPMGCVTHIRNVERPTPTGDLDHDKRSLYSLTGTPNYFNVNNTSIPLSHATNCGPDMTPHRNQDATAVTSSSSLWWQPLSVPCHQQKPVISIGNFKTHRKKVRRRNHGSCWWLWWYVWLLVVLLLDVQMVYASTCLGINPPAPKKYIFDAKTQVQLQLSLATSERLSQRLATAIFRILLSEKVGYQNVTQVKYENWSDASHFNRDNLSMINLEVWIPPGSFVNLGPTTVNCGSQGSGGRFGWYVRNDSDFSSHDLITDHWRSFRNPAVTRLFALQPHEEERLLDYTHINHEYFCRSPKCKSGIFTPPECESRSDCAMLFVGKFNSSSFLEQQVVSQRLLVRIAWIGPNLTPHFIRNFRPSDKGLMFFSWWPGTLSTLRNVLPVSFPSCVSNDDGSHDADFSCKYELHTLEKHVWVSIRETAAIAYQTVERFQLREQDYYDLLERYRQRTAPTTQDLQPLQSYQEGWDDDIVAQVACEWLREVDKETNLSTFTPMHNNKKPEIWIGGIFPISEGARYSCKELVYAAMMAVKRINDNPSILNDYEFKLISRDGACSSEKVLGLFIDFVTKSSQDYNRHFNQMAGILGPACSDTVEPLAGVVRHFHTVIISYAAEGAIFNDEVKYPYFFRTIPENIIFRYVYLNLFKMNNWKRIASLTQTGNKYSEYLTSLLDTLQPEGVFLDNHKFSGEATDMAKYLTRLKDHNFRIIIGDFYDGIARKVMCEAYHQNMTARHGYVWFLPRWFTKEWYLRNETGAVKCSVRQIMEALDGHLSLGYAYFASDDTVYHENITVRQWREELSKTFGLMDRIPDYAGYTYDAVWTYAFALDKLLAENLTHYADLHSIGTNQRYVEILRQTNFSGVSGNLNFNGGGSSKKVAVHLMQVRLEENQMVYKRVGGYEPEGDVGRLKIVEPIVWLTEGGVVPSDGSTLCWLSFISEPLDITCEAAIVMVMFTGFGIFAAILVVLFIVYKRRIEKLRAPLLWPKLQECEIPREKIVMNRTIGQGQFGTVYGGEVENSDGVWVAAAIKTLKVGSTDEDKLDFLEEAKVMRMFDHPNIVKLLALCCDKQPILMVMEFMLHGDLKVFLYVHRDVACRNCLVRDDLVVKLSDFGMARQIYHSNYYRFNRKAMLPVRWMAPESLEDGLFTTASDVWSYGVLLYEIITYANCPFHDLSSSQVVESVKRGNTIPIPIDASTGVKSLLQWCWRKDPDQRITFGHIIKILTENPTMLSPCLDVPSASVEKTDDGHSGPNFRKMSGPGRPIASGSSNIRPRTTSPCDSLSGVHGATPVSPLMETEAENGEFKSVSSQPFYKISNLDNGHRQRSAPALEPLLPNNNFVTRYALIQRTRSPDLASLERSPTELSAV</sequence>
<evidence type="ECO:0000256" key="9">
    <source>
        <dbReference type="ARBA" id="ARBA00023170"/>
    </source>
</evidence>
<dbReference type="PROSITE" id="PS50011">
    <property type="entry name" value="PROTEIN_KINASE_DOM"/>
    <property type="match status" value="1"/>
</dbReference>
<evidence type="ECO:0000259" key="17">
    <source>
        <dbReference type="PROSITE" id="PS50011"/>
    </source>
</evidence>
<evidence type="ECO:0000256" key="3">
    <source>
        <dbReference type="ARBA" id="ARBA00022475"/>
    </source>
</evidence>
<keyword evidence="5" id="KW-0732">Signal</keyword>
<dbReference type="InterPro" id="IPR001245">
    <property type="entry name" value="Ser-Thr/Tyr_kinase_cat_dom"/>
</dbReference>
<evidence type="ECO:0000256" key="11">
    <source>
        <dbReference type="ARBA" id="ARBA00023224"/>
    </source>
</evidence>
<comment type="subcellular location">
    <subcellularLocation>
        <location evidence="2">Cell membrane</location>
        <topology evidence="2">Multi-pass membrane protein</topology>
    </subcellularLocation>
    <subcellularLocation>
        <location evidence="1">Membrane</location>
        <topology evidence="1">Single-pass membrane protein</topology>
    </subcellularLocation>
</comment>
<dbReference type="SUPFAM" id="SSF56112">
    <property type="entry name" value="Protein kinase-like (PK-like)"/>
    <property type="match status" value="1"/>
</dbReference>
<evidence type="ECO:0000256" key="5">
    <source>
        <dbReference type="ARBA" id="ARBA00022729"/>
    </source>
</evidence>
<evidence type="ECO:0000256" key="15">
    <source>
        <dbReference type="SAM" id="MobiDB-lite"/>
    </source>
</evidence>
<proteinExistence type="predicted"/>
<name>A0A8B7P475_HYAAZ</name>
<dbReference type="Pfam" id="PF01094">
    <property type="entry name" value="ANF_receptor"/>
    <property type="match status" value="1"/>
</dbReference>
<reference evidence="19" key="1">
    <citation type="submission" date="2025-08" db="UniProtKB">
        <authorList>
            <consortium name="RefSeq"/>
        </authorList>
    </citation>
    <scope>IDENTIFICATION</scope>
    <source>
        <tissue evidence="19">Whole organism</tissue>
    </source>
</reference>
<evidence type="ECO:0000256" key="12">
    <source>
        <dbReference type="ARBA" id="ARBA00051243"/>
    </source>
</evidence>
<keyword evidence="9" id="KW-0675">Receptor</keyword>
<dbReference type="InterPro" id="IPR011009">
    <property type="entry name" value="Kinase-like_dom_sf"/>
</dbReference>
<evidence type="ECO:0000256" key="8">
    <source>
        <dbReference type="ARBA" id="ARBA00023136"/>
    </source>
</evidence>
<dbReference type="PROSITE" id="PS00109">
    <property type="entry name" value="PROTEIN_KINASE_TYR"/>
    <property type="match status" value="1"/>
</dbReference>
<evidence type="ECO:0000256" key="4">
    <source>
        <dbReference type="ARBA" id="ARBA00022692"/>
    </source>
</evidence>
<feature type="binding site" evidence="14">
    <location>
        <position position="1096"/>
    </location>
    <ligand>
        <name>ATP</name>
        <dbReference type="ChEBI" id="CHEBI:30616"/>
    </ligand>
</feature>
<dbReference type="OrthoDB" id="4062651at2759"/>
<dbReference type="InterPro" id="IPR020635">
    <property type="entry name" value="Tyr_kinase_cat_dom"/>
</dbReference>
<organism evidence="18 19">
    <name type="scientific">Hyalella azteca</name>
    <name type="common">Amphipod</name>
    <dbReference type="NCBI Taxonomy" id="294128"/>
    <lineage>
        <taxon>Eukaryota</taxon>
        <taxon>Metazoa</taxon>
        <taxon>Ecdysozoa</taxon>
        <taxon>Arthropoda</taxon>
        <taxon>Crustacea</taxon>
        <taxon>Multicrustacea</taxon>
        <taxon>Malacostraca</taxon>
        <taxon>Eumalacostraca</taxon>
        <taxon>Peracarida</taxon>
        <taxon>Amphipoda</taxon>
        <taxon>Senticaudata</taxon>
        <taxon>Talitrida</taxon>
        <taxon>Talitroidea</taxon>
        <taxon>Hyalellidae</taxon>
        <taxon>Hyalella</taxon>
    </lineage>
</organism>
<feature type="compositionally biased region" description="Polar residues" evidence="15">
    <location>
        <begin position="1332"/>
        <end position="1346"/>
    </location>
</feature>
<dbReference type="GeneID" id="108676308"/>
<keyword evidence="11" id="KW-0807">Transducer</keyword>
<dbReference type="SMART" id="SM00219">
    <property type="entry name" value="TyrKc"/>
    <property type="match status" value="1"/>
</dbReference>
<keyword evidence="8 16" id="KW-0472">Membrane</keyword>
<keyword evidence="14" id="KW-0547">Nucleotide-binding</keyword>
<protein>
    <recommendedName>
        <fullName evidence="13">Gamma-aminobutyric acid type B receptor subunit 2</fullName>
    </recommendedName>
</protein>
<dbReference type="SUPFAM" id="SSF53822">
    <property type="entry name" value="Periplasmic binding protein-like I"/>
    <property type="match status" value="1"/>
</dbReference>
<keyword evidence="4 16" id="KW-0812">Transmembrane</keyword>
<dbReference type="OMA" id="NDTGCKY"/>
<dbReference type="InterPro" id="IPR008266">
    <property type="entry name" value="Tyr_kinase_AS"/>
</dbReference>
<dbReference type="InterPro" id="IPR017441">
    <property type="entry name" value="Protein_kinase_ATP_BS"/>
</dbReference>
<feature type="domain" description="Protein kinase" evidence="17">
    <location>
        <begin position="1064"/>
        <end position="1296"/>
    </location>
</feature>
<dbReference type="PRINTS" id="PR00109">
    <property type="entry name" value="TYRKINASE"/>
</dbReference>
<evidence type="ECO:0000256" key="6">
    <source>
        <dbReference type="ARBA" id="ARBA00022989"/>
    </source>
</evidence>
<evidence type="ECO:0000256" key="2">
    <source>
        <dbReference type="ARBA" id="ARBA00004651"/>
    </source>
</evidence>
<dbReference type="GO" id="GO:0043235">
    <property type="term" value="C:receptor complex"/>
    <property type="evidence" value="ECO:0007669"/>
    <property type="project" value="TreeGrafter"/>
</dbReference>
<dbReference type="PRINTS" id="PR01176">
    <property type="entry name" value="GABABRECEPTR"/>
</dbReference>
<dbReference type="GO" id="GO:0004714">
    <property type="term" value="F:transmembrane receptor protein tyrosine kinase activity"/>
    <property type="evidence" value="ECO:0007669"/>
    <property type="project" value="UniProtKB-EC"/>
</dbReference>
<keyword evidence="6 16" id="KW-1133">Transmembrane helix</keyword>
<dbReference type="PANTHER" id="PTHR24416">
    <property type="entry name" value="TYROSINE-PROTEIN KINASE RECEPTOR"/>
    <property type="match status" value="1"/>
</dbReference>
<dbReference type="Gene3D" id="3.30.200.20">
    <property type="entry name" value="Phosphorylase Kinase, domain 1"/>
    <property type="match status" value="1"/>
</dbReference>
<dbReference type="GO" id="GO:0005524">
    <property type="term" value="F:ATP binding"/>
    <property type="evidence" value="ECO:0007669"/>
    <property type="project" value="UniProtKB-UniRule"/>
</dbReference>
<dbReference type="CDD" id="cd00192">
    <property type="entry name" value="PTKc"/>
    <property type="match status" value="1"/>
</dbReference>
<dbReference type="InterPro" id="IPR001828">
    <property type="entry name" value="ANF_lig-bd_rcpt"/>
</dbReference>
<evidence type="ECO:0000256" key="13">
    <source>
        <dbReference type="ARBA" id="ARBA00073785"/>
    </source>
</evidence>
<dbReference type="PROSITE" id="PS00107">
    <property type="entry name" value="PROTEIN_KINASE_ATP"/>
    <property type="match status" value="1"/>
</dbReference>
<feature type="transmembrane region" description="Helical" evidence="16">
    <location>
        <begin position="181"/>
        <end position="202"/>
    </location>
</feature>
<dbReference type="Pfam" id="PF07714">
    <property type="entry name" value="PK_Tyr_Ser-Thr"/>
    <property type="match status" value="2"/>
</dbReference>
<dbReference type="PANTHER" id="PTHR24416:SF489">
    <property type="entry name" value="PROTEIN KINASE DOMAIN-CONTAINING PROTEIN"/>
    <property type="match status" value="1"/>
</dbReference>
<comment type="catalytic activity">
    <reaction evidence="12">
        <text>L-tyrosyl-[protein] + ATP = O-phospho-L-tyrosyl-[protein] + ADP + H(+)</text>
        <dbReference type="Rhea" id="RHEA:10596"/>
        <dbReference type="Rhea" id="RHEA-COMP:10136"/>
        <dbReference type="Rhea" id="RHEA-COMP:20101"/>
        <dbReference type="ChEBI" id="CHEBI:15378"/>
        <dbReference type="ChEBI" id="CHEBI:30616"/>
        <dbReference type="ChEBI" id="CHEBI:46858"/>
        <dbReference type="ChEBI" id="CHEBI:61978"/>
        <dbReference type="ChEBI" id="CHEBI:456216"/>
        <dbReference type="EC" id="2.7.10.1"/>
    </reaction>
</comment>
<dbReference type="Gene3D" id="1.10.510.10">
    <property type="entry name" value="Transferase(Phosphotransferase) domain 1"/>
    <property type="match status" value="1"/>
</dbReference>
<gene>
    <name evidence="19" type="primary">LOC108676308</name>
</gene>
<evidence type="ECO:0000256" key="1">
    <source>
        <dbReference type="ARBA" id="ARBA00004167"/>
    </source>
</evidence>